<dbReference type="SUPFAM" id="SSF47616">
    <property type="entry name" value="GST C-terminal domain-like"/>
    <property type="match status" value="1"/>
</dbReference>
<keyword evidence="7" id="KW-0585">Phenylalanine catabolism</keyword>
<dbReference type="CDD" id="cd03191">
    <property type="entry name" value="GST_C_Zeta"/>
    <property type="match status" value="1"/>
</dbReference>
<dbReference type="GO" id="GO:0006559">
    <property type="term" value="P:L-phenylalanine catabolic process"/>
    <property type="evidence" value="ECO:0007669"/>
    <property type="project" value="UniProtKB-KW"/>
</dbReference>
<evidence type="ECO:0000256" key="2">
    <source>
        <dbReference type="ARBA" id="ARBA00001955"/>
    </source>
</evidence>
<evidence type="ECO:0000256" key="3">
    <source>
        <dbReference type="ARBA" id="ARBA00004671"/>
    </source>
</evidence>
<feature type="domain" description="GST C-terminal" evidence="9">
    <location>
        <begin position="92"/>
        <end position="213"/>
    </location>
</feature>
<proteinExistence type="inferred from homology"/>
<dbReference type="PANTHER" id="PTHR42673">
    <property type="entry name" value="MALEYLACETOACETATE ISOMERASE"/>
    <property type="match status" value="1"/>
</dbReference>
<dbReference type="SFLD" id="SFLDS00019">
    <property type="entry name" value="Glutathione_Transferase_(cytos"/>
    <property type="match status" value="1"/>
</dbReference>
<evidence type="ECO:0000256" key="7">
    <source>
        <dbReference type="ARBA" id="ARBA00023232"/>
    </source>
</evidence>
<dbReference type="InterPro" id="IPR004045">
    <property type="entry name" value="Glutathione_S-Trfase_N"/>
</dbReference>
<dbReference type="Pfam" id="PF13417">
    <property type="entry name" value="GST_N_3"/>
    <property type="match status" value="1"/>
</dbReference>
<evidence type="ECO:0000256" key="5">
    <source>
        <dbReference type="ARBA" id="ARBA00013199"/>
    </source>
</evidence>
<dbReference type="GO" id="GO:0016034">
    <property type="term" value="F:maleylacetoacetate isomerase activity"/>
    <property type="evidence" value="ECO:0007669"/>
    <property type="project" value="UniProtKB-EC"/>
</dbReference>
<name>A0AAD4N346_9BILA</name>
<dbReference type="InterPro" id="IPR010987">
    <property type="entry name" value="Glutathione-S-Trfase_C-like"/>
</dbReference>
<dbReference type="GO" id="GO:0004364">
    <property type="term" value="F:glutathione transferase activity"/>
    <property type="evidence" value="ECO:0007669"/>
    <property type="project" value="TreeGrafter"/>
</dbReference>
<dbReference type="InterPro" id="IPR005955">
    <property type="entry name" value="GST_Zeta"/>
</dbReference>
<dbReference type="EC" id="5.2.1.2" evidence="5"/>
<comment type="similarity">
    <text evidence="4">Belongs to the GST superfamily. Zeta family.</text>
</comment>
<dbReference type="NCBIfam" id="TIGR01262">
    <property type="entry name" value="maiA"/>
    <property type="match status" value="1"/>
</dbReference>
<dbReference type="SUPFAM" id="SSF52833">
    <property type="entry name" value="Thioredoxin-like"/>
    <property type="match status" value="1"/>
</dbReference>
<sequence>MSSETKPILYSFWYSTCAWRVRIALNLKKIDYETKLVNAEESRKHLESIGVEPDFALVPVLCIGDVVLHESLAIIEYLEEKYPDKRTLLPGTPEERAKIRALALQIIANTQPIQSLRVRQFFSAQDQRTAWANHWITVNFEKLEKALTKTAGKYSFGDNITLIDVCIPPQVNNAQRFRVDLSRFPTIMKINGELAKIPEFIAADSHHQPDTPEEHKK</sequence>
<dbReference type="Gene3D" id="1.20.1050.10">
    <property type="match status" value="1"/>
</dbReference>
<dbReference type="SFLD" id="SFLDG00358">
    <property type="entry name" value="Main_(cytGST)"/>
    <property type="match status" value="1"/>
</dbReference>
<dbReference type="GO" id="GO:0006749">
    <property type="term" value="P:glutathione metabolic process"/>
    <property type="evidence" value="ECO:0007669"/>
    <property type="project" value="TreeGrafter"/>
</dbReference>
<accession>A0AAD4N346</accession>
<gene>
    <name evidence="10" type="ORF">DdX_09676</name>
</gene>
<evidence type="ECO:0000256" key="4">
    <source>
        <dbReference type="ARBA" id="ARBA00010007"/>
    </source>
</evidence>
<dbReference type="InterPro" id="IPR036282">
    <property type="entry name" value="Glutathione-S-Trfase_C_sf"/>
</dbReference>
<keyword evidence="11" id="KW-1185">Reference proteome</keyword>
<dbReference type="GO" id="GO:0005739">
    <property type="term" value="C:mitochondrion"/>
    <property type="evidence" value="ECO:0007669"/>
    <property type="project" value="TreeGrafter"/>
</dbReference>
<evidence type="ECO:0000256" key="6">
    <source>
        <dbReference type="ARBA" id="ARBA00022878"/>
    </source>
</evidence>
<comment type="caution">
    <text evidence="10">The sequence shown here is derived from an EMBL/GenBank/DDBJ whole genome shotgun (WGS) entry which is preliminary data.</text>
</comment>
<dbReference type="InterPro" id="IPR036249">
    <property type="entry name" value="Thioredoxin-like_sf"/>
</dbReference>
<evidence type="ECO:0000259" key="8">
    <source>
        <dbReference type="PROSITE" id="PS50404"/>
    </source>
</evidence>
<dbReference type="FunFam" id="1.20.1050.10:FF:000010">
    <property type="entry name" value="Maleylacetoacetate isomerase isoform 1"/>
    <property type="match status" value="1"/>
</dbReference>
<keyword evidence="6" id="KW-0828">Tyrosine catabolism</keyword>
<dbReference type="InterPro" id="IPR034330">
    <property type="entry name" value="GST_Zeta_C"/>
</dbReference>
<dbReference type="InterPro" id="IPR040079">
    <property type="entry name" value="Glutathione_S-Trfase"/>
</dbReference>
<comment type="pathway">
    <text evidence="3">Amino-acid degradation; L-phenylalanine degradation; acetoacetate and fumarate from L-phenylalanine: step 5/6.</text>
</comment>
<reference evidence="10" key="1">
    <citation type="submission" date="2022-01" db="EMBL/GenBank/DDBJ databases">
        <title>Genome Sequence Resource for Two Populations of Ditylenchus destructor, the Migratory Endoparasitic Phytonematode.</title>
        <authorList>
            <person name="Zhang H."/>
            <person name="Lin R."/>
            <person name="Xie B."/>
        </authorList>
    </citation>
    <scope>NUCLEOTIDE SEQUENCE</scope>
    <source>
        <strain evidence="10">BazhouSP</strain>
    </source>
</reference>
<evidence type="ECO:0000259" key="9">
    <source>
        <dbReference type="PROSITE" id="PS50405"/>
    </source>
</evidence>
<protein>
    <recommendedName>
        <fullName evidence="5">maleylacetoacetate isomerase</fullName>
        <ecNumber evidence="5">5.2.1.2</ecNumber>
    </recommendedName>
</protein>
<evidence type="ECO:0000256" key="1">
    <source>
        <dbReference type="ARBA" id="ARBA00001622"/>
    </source>
</evidence>
<evidence type="ECO:0000313" key="10">
    <source>
        <dbReference type="EMBL" id="KAI1712134.1"/>
    </source>
</evidence>
<dbReference type="EMBL" id="JAKKPZ010000019">
    <property type="protein sequence ID" value="KAI1712134.1"/>
    <property type="molecule type" value="Genomic_DNA"/>
</dbReference>
<evidence type="ECO:0000313" key="11">
    <source>
        <dbReference type="Proteomes" id="UP001201812"/>
    </source>
</evidence>
<dbReference type="GO" id="GO:0006572">
    <property type="term" value="P:L-tyrosine catabolic process"/>
    <property type="evidence" value="ECO:0007669"/>
    <property type="project" value="UniProtKB-KW"/>
</dbReference>
<dbReference type="PROSITE" id="PS50405">
    <property type="entry name" value="GST_CTER"/>
    <property type="match status" value="1"/>
</dbReference>
<dbReference type="PANTHER" id="PTHR42673:SF4">
    <property type="entry name" value="MALEYLACETOACETATE ISOMERASE"/>
    <property type="match status" value="1"/>
</dbReference>
<organism evidence="10 11">
    <name type="scientific">Ditylenchus destructor</name>
    <dbReference type="NCBI Taxonomy" id="166010"/>
    <lineage>
        <taxon>Eukaryota</taxon>
        <taxon>Metazoa</taxon>
        <taxon>Ecdysozoa</taxon>
        <taxon>Nematoda</taxon>
        <taxon>Chromadorea</taxon>
        <taxon>Rhabditida</taxon>
        <taxon>Tylenchina</taxon>
        <taxon>Tylenchomorpha</taxon>
        <taxon>Sphaerularioidea</taxon>
        <taxon>Anguinidae</taxon>
        <taxon>Anguininae</taxon>
        <taxon>Ditylenchus</taxon>
    </lineage>
</organism>
<dbReference type="Proteomes" id="UP001201812">
    <property type="component" value="Unassembled WGS sequence"/>
</dbReference>
<feature type="domain" description="GST N-terminal" evidence="8">
    <location>
        <begin position="5"/>
        <end position="86"/>
    </location>
</feature>
<dbReference type="PROSITE" id="PS50404">
    <property type="entry name" value="GST_NTER"/>
    <property type="match status" value="1"/>
</dbReference>
<comment type="cofactor">
    <cofactor evidence="2">
        <name>glutathione</name>
        <dbReference type="ChEBI" id="CHEBI:57925"/>
    </cofactor>
</comment>
<keyword evidence="10" id="KW-0413">Isomerase</keyword>
<comment type="catalytic activity">
    <reaction evidence="1">
        <text>4-maleylacetoacetate = 4-fumarylacetoacetate</text>
        <dbReference type="Rhea" id="RHEA:14817"/>
        <dbReference type="ChEBI" id="CHEBI:17105"/>
        <dbReference type="ChEBI" id="CHEBI:18034"/>
        <dbReference type="EC" id="5.2.1.2"/>
    </reaction>
</comment>
<dbReference type="AlphaFoldDB" id="A0AAD4N346"/>
<dbReference type="Gene3D" id="3.40.30.10">
    <property type="entry name" value="Glutaredoxin"/>
    <property type="match status" value="1"/>
</dbReference>